<protein>
    <submittedName>
        <fullName evidence="1">Uncharacterized protein</fullName>
    </submittedName>
</protein>
<dbReference type="EMBL" id="CP133615">
    <property type="protein sequence ID" value="WMV26312.1"/>
    <property type="molecule type" value="Genomic_DNA"/>
</dbReference>
<dbReference type="Proteomes" id="UP001234989">
    <property type="component" value="Chromosome 4"/>
</dbReference>
<dbReference type="AlphaFoldDB" id="A0AAF0QP75"/>
<organism evidence="1 2">
    <name type="scientific">Solanum verrucosum</name>
    <dbReference type="NCBI Taxonomy" id="315347"/>
    <lineage>
        <taxon>Eukaryota</taxon>
        <taxon>Viridiplantae</taxon>
        <taxon>Streptophyta</taxon>
        <taxon>Embryophyta</taxon>
        <taxon>Tracheophyta</taxon>
        <taxon>Spermatophyta</taxon>
        <taxon>Magnoliopsida</taxon>
        <taxon>eudicotyledons</taxon>
        <taxon>Gunneridae</taxon>
        <taxon>Pentapetalae</taxon>
        <taxon>asterids</taxon>
        <taxon>lamiids</taxon>
        <taxon>Solanales</taxon>
        <taxon>Solanaceae</taxon>
        <taxon>Solanoideae</taxon>
        <taxon>Solaneae</taxon>
        <taxon>Solanum</taxon>
    </lineage>
</organism>
<keyword evidence="2" id="KW-1185">Reference proteome</keyword>
<evidence type="ECO:0000313" key="2">
    <source>
        <dbReference type="Proteomes" id="UP001234989"/>
    </source>
</evidence>
<name>A0AAF0QP75_SOLVR</name>
<reference evidence="1" key="1">
    <citation type="submission" date="2023-08" db="EMBL/GenBank/DDBJ databases">
        <title>A de novo genome assembly of Solanum verrucosum Schlechtendal, a Mexican diploid species geographically isolated from the other diploid A-genome species in potato relatives.</title>
        <authorList>
            <person name="Hosaka K."/>
        </authorList>
    </citation>
    <scope>NUCLEOTIDE SEQUENCE</scope>
    <source>
        <tissue evidence="1">Young leaves</tissue>
    </source>
</reference>
<proteinExistence type="predicted"/>
<gene>
    <name evidence="1" type="ORF">MTR67_019697</name>
</gene>
<accession>A0AAF0QP75</accession>
<sequence length="16" mass="1940">MLERARRSDSSCQYHT</sequence>
<evidence type="ECO:0000313" key="1">
    <source>
        <dbReference type="EMBL" id="WMV26312.1"/>
    </source>
</evidence>